<accession>A0AAD9V6N6</accession>
<dbReference type="AlphaFoldDB" id="A0AAD9V6N6"/>
<evidence type="ECO:0000313" key="1">
    <source>
        <dbReference type="EMBL" id="KAK2563027.1"/>
    </source>
</evidence>
<dbReference type="Proteomes" id="UP001249851">
    <property type="component" value="Unassembled WGS sequence"/>
</dbReference>
<gene>
    <name evidence="1" type="ORF">P5673_014033</name>
</gene>
<evidence type="ECO:0000313" key="2">
    <source>
        <dbReference type="Proteomes" id="UP001249851"/>
    </source>
</evidence>
<organism evidence="1 2">
    <name type="scientific">Acropora cervicornis</name>
    <name type="common">Staghorn coral</name>
    <dbReference type="NCBI Taxonomy" id="6130"/>
    <lineage>
        <taxon>Eukaryota</taxon>
        <taxon>Metazoa</taxon>
        <taxon>Cnidaria</taxon>
        <taxon>Anthozoa</taxon>
        <taxon>Hexacorallia</taxon>
        <taxon>Scleractinia</taxon>
        <taxon>Astrocoeniina</taxon>
        <taxon>Acroporidae</taxon>
        <taxon>Acropora</taxon>
    </lineage>
</organism>
<sequence length="84" mass="9478">MPRGGSNLSSFLFSAELENIGHVSYSYYELKFPSYSRLPKEGLLISGALRFKEITLFIASTRELIIARKQVDEHVVPSKTVTNQ</sequence>
<proteinExistence type="predicted"/>
<reference evidence="1" key="1">
    <citation type="journal article" date="2023" name="G3 (Bethesda)">
        <title>Whole genome assembly and annotation of the endangered Caribbean coral Acropora cervicornis.</title>
        <authorList>
            <person name="Selwyn J.D."/>
            <person name="Vollmer S.V."/>
        </authorList>
    </citation>
    <scope>NUCLEOTIDE SEQUENCE</scope>
    <source>
        <strain evidence="1">K2</strain>
    </source>
</reference>
<keyword evidence="2" id="KW-1185">Reference proteome</keyword>
<protein>
    <submittedName>
        <fullName evidence="1">Uncharacterized protein</fullName>
    </submittedName>
</protein>
<reference evidence="1" key="2">
    <citation type="journal article" date="2023" name="Science">
        <title>Genomic signatures of disease resistance in endangered staghorn corals.</title>
        <authorList>
            <person name="Vollmer S.V."/>
            <person name="Selwyn J.D."/>
            <person name="Despard B.A."/>
            <person name="Roesel C.L."/>
        </authorList>
    </citation>
    <scope>NUCLEOTIDE SEQUENCE</scope>
    <source>
        <strain evidence="1">K2</strain>
    </source>
</reference>
<name>A0AAD9V6N6_ACRCE</name>
<dbReference type="EMBL" id="JARQWQ010000027">
    <property type="protein sequence ID" value="KAK2563027.1"/>
    <property type="molecule type" value="Genomic_DNA"/>
</dbReference>
<comment type="caution">
    <text evidence="1">The sequence shown here is derived from an EMBL/GenBank/DDBJ whole genome shotgun (WGS) entry which is preliminary data.</text>
</comment>